<sequence length="394" mass="44478">MERLFSEFCPIFPGRSASVRSDDSRSHPPPEIIDQTPEEWGLCPDFMDRRQHRPRDIEIYDFRIPFYIFTVLIDLRDRLRWQFSLPDPVSGVGVGRAINKPMSKARAEATVTKVMERMKPSQRFPDHDPYNVKGRQLASYVSTTTGMKVRLPYELCDVMLSTGPEGLLINGMMVKREVVEAILQCRLHDEEGVFIPGIVFETNEVKKEKEMLQGKAYLATLDDKASKELPQKKNMESSAICNAAGPTSNTASTSDLDPIAILTTGASSPTDEGAANAEEIASPRRPQFPTISYTRSSCGKILEVDTASPTRRRHSARRDSMAMRPFMGYEPKAIAELAENYCRTEYNLPVIIDESIIRLLFGMPERGRTLKVGGESGWGRYGKEVKMKFDYFLE</sequence>
<gene>
    <name evidence="1" type="ORF">Plec18167_007486</name>
</gene>
<protein>
    <submittedName>
        <fullName evidence="1">Uncharacterized protein</fullName>
    </submittedName>
</protein>
<name>A0ABR3X3T1_9EURO</name>
<evidence type="ECO:0000313" key="1">
    <source>
        <dbReference type="EMBL" id="KAL1870352.1"/>
    </source>
</evidence>
<accession>A0ABR3X3T1</accession>
<organism evidence="1 2">
    <name type="scientific">Paecilomyces lecythidis</name>
    <dbReference type="NCBI Taxonomy" id="3004212"/>
    <lineage>
        <taxon>Eukaryota</taxon>
        <taxon>Fungi</taxon>
        <taxon>Dikarya</taxon>
        <taxon>Ascomycota</taxon>
        <taxon>Pezizomycotina</taxon>
        <taxon>Eurotiomycetes</taxon>
        <taxon>Eurotiomycetidae</taxon>
        <taxon>Eurotiales</taxon>
        <taxon>Thermoascaceae</taxon>
        <taxon>Paecilomyces</taxon>
    </lineage>
</organism>
<reference evidence="1 2" key="1">
    <citation type="journal article" date="2024" name="IMA Fungus">
        <title>IMA Genome - F19 : A genome assembly and annotation guide to empower mycologists, including annotated draft genome sequences of Ceratocystis pirilliformis, Diaporthe australafricana, Fusarium ophioides, Paecilomyces lecythidis, and Sporothrix stenoceras.</title>
        <authorList>
            <person name="Aylward J."/>
            <person name="Wilson A.M."/>
            <person name="Visagie C.M."/>
            <person name="Spraker J."/>
            <person name="Barnes I."/>
            <person name="Buitendag C."/>
            <person name="Ceriani C."/>
            <person name="Del Mar Angel L."/>
            <person name="du Plessis D."/>
            <person name="Fuchs T."/>
            <person name="Gasser K."/>
            <person name="Kramer D."/>
            <person name="Li W."/>
            <person name="Munsamy K."/>
            <person name="Piso A."/>
            <person name="Price J.L."/>
            <person name="Sonnekus B."/>
            <person name="Thomas C."/>
            <person name="van der Nest A."/>
            <person name="van Dijk A."/>
            <person name="van Heerden A."/>
            <person name="van Vuuren N."/>
            <person name="Yilmaz N."/>
            <person name="Duong T.A."/>
            <person name="van der Merwe N.A."/>
            <person name="Wingfield M.J."/>
            <person name="Wingfield B.D."/>
        </authorList>
    </citation>
    <scope>NUCLEOTIDE SEQUENCE [LARGE SCALE GENOMIC DNA]</scope>
    <source>
        <strain evidence="1 2">CMW 18167</strain>
    </source>
</reference>
<proteinExistence type="predicted"/>
<dbReference type="EMBL" id="JAVDPF010000031">
    <property type="protein sequence ID" value="KAL1870352.1"/>
    <property type="molecule type" value="Genomic_DNA"/>
</dbReference>
<evidence type="ECO:0000313" key="2">
    <source>
        <dbReference type="Proteomes" id="UP001583193"/>
    </source>
</evidence>
<dbReference type="Proteomes" id="UP001583193">
    <property type="component" value="Unassembled WGS sequence"/>
</dbReference>
<keyword evidence="2" id="KW-1185">Reference proteome</keyword>
<comment type="caution">
    <text evidence="1">The sequence shown here is derived from an EMBL/GenBank/DDBJ whole genome shotgun (WGS) entry which is preliminary data.</text>
</comment>